<keyword evidence="2" id="KW-1185">Reference proteome</keyword>
<protein>
    <submittedName>
        <fullName evidence="1">Uncharacterized protein</fullName>
    </submittedName>
</protein>
<accession>A0A0K1RUU0</accession>
<dbReference type="AlphaFoldDB" id="A0A0K1RUU0"/>
<evidence type="ECO:0000313" key="1">
    <source>
        <dbReference type="EMBL" id="AKV65654.1"/>
    </source>
</evidence>
<reference evidence="1 2" key="1">
    <citation type="journal article" date="2016" name="Stand. Genomic Sci.">
        <title>Complete genome sequence and genomic characterization of Microcystis panniformis FACHB 1757 by third-generation sequencing.</title>
        <authorList>
            <person name="Zhang J.Y."/>
            <person name="Guan R."/>
            <person name="Zhang H.J."/>
            <person name="Li H."/>
            <person name="Xiao P."/>
            <person name="Yu G.L."/>
            <person name="Du L."/>
            <person name="Cao D.M."/>
            <person name="Zhu B.C."/>
            <person name="Li R.H."/>
            <person name="Lu Z.H."/>
        </authorList>
    </citation>
    <scope>NUCLEOTIDE SEQUENCE [LARGE SCALE GENOMIC DNA]</scope>
    <source>
        <strain evidence="1 2">FACHB-1757</strain>
    </source>
</reference>
<name>A0A0K1RUU0_9CHRO</name>
<evidence type="ECO:0000313" key="2">
    <source>
        <dbReference type="Proteomes" id="UP000068167"/>
    </source>
</evidence>
<dbReference type="KEGG" id="mpk:VL20_425"/>
<dbReference type="PATRIC" id="fig|1638788.3.peg.428"/>
<dbReference type="EMBL" id="CP011339">
    <property type="protein sequence ID" value="AKV65654.1"/>
    <property type="molecule type" value="Genomic_DNA"/>
</dbReference>
<organism evidence="1 2">
    <name type="scientific">Microcystis panniformis FACHB-1757</name>
    <dbReference type="NCBI Taxonomy" id="1638788"/>
    <lineage>
        <taxon>Bacteria</taxon>
        <taxon>Bacillati</taxon>
        <taxon>Cyanobacteriota</taxon>
        <taxon>Cyanophyceae</taxon>
        <taxon>Oscillatoriophycideae</taxon>
        <taxon>Chroococcales</taxon>
        <taxon>Microcystaceae</taxon>
        <taxon>Microcystis</taxon>
    </lineage>
</organism>
<proteinExistence type="predicted"/>
<dbReference type="Proteomes" id="UP000068167">
    <property type="component" value="Chromosome"/>
</dbReference>
<sequence length="70" mass="8137">MVKPHTPHPTPCPHEKLFQQTLTKESVDIPTSNFGIVGHIMDKFFNYSDWWTKSPNWVIPVREASLFNRG</sequence>
<gene>
    <name evidence="1" type="ORF">VL20_425</name>
</gene>